<evidence type="ECO:0000313" key="1">
    <source>
        <dbReference type="EMBL" id="OGK29780.1"/>
    </source>
</evidence>
<protein>
    <submittedName>
        <fullName evidence="1">Uncharacterized protein</fullName>
    </submittedName>
</protein>
<dbReference type="Proteomes" id="UP000177199">
    <property type="component" value="Unassembled WGS sequence"/>
</dbReference>
<comment type="caution">
    <text evidence="1">The sequence shown here is derived from an EMBL/GenBank/DDBJ whole genome shotgun (WGS) entry which is preliminary data.</text>
</comment>
<dbReference type="AlphaFoldDB" id="A0A1F7HET2"/>
<gene>
    <name evidence="1" type="ORF">A3F29_03085</name>
</gene>
<proteinExistence type="predicted"/>
<organism evidence="1 2">
    <name type="scientific">Candidatus Roizmanbacteria bacterium RIFCSPHIGHO2_12_FULL_33_9</name>
    <dbReference type="NCBI Taxonomy" id="1802045"/>
    <lineage>
        <taxon>Bacteria</taxon>
        <taxon>Candidatus Roizmaniibacteriota</taxon>
    </lineage>
</organism>
<reference evidence="1 2" key="1">
    <citation type="journal article" date="2016" name="Nat. Commun.">
        <title>Thousands of microbial genomes shed light on interconnected biogeochemical processes in an aquifer system.</title>
        <authorList>
            <person name="Anantharaman K."/>
            <person name="Brown C.T."/>
            <person name="Hug L.A."/>
            <person name="Sharon I."/>
            <person name="Castelle C.J."/>
            <person name="Probst A.J."/>
            <person name="Thomas B.C."/>
            <person name="Singh A."/>
            <person name="Wilkins M.J."/>
            <person name="Karaoz U."/>
            <person name="Brodie E.L."/>
            <person name="Williams K.H."/>
            <person name="Hubbard S.S."/>
            <person name="Banfield J.F."/>
        </authorList>
    </citation>
    <scope>NUCLEOTIDE SEQUENCE [LARGE SCALE GENOMIC DNA]</scope>
</reference>
<sequence>MFPVITDSDIIKLKKVFVTKQELKLEIDRVIKYVDYKTDRLENAILTLSKELAEFKEHTNKTLDWLVGAFKKFDEEHTILSARYSTVNKTLDNHEERITTLEKSN</sequence>
<accession>A0A1F7HET2</accession>
<name>A0A1F7HET2_9BACT</name>
<evidence type="ECO:0000313" key="2">
    <source>
        <dbReference type="Proteomes" id="UP000177199"/>
    </source>
</evidence>
<dbReference type="EMBL" id="MFZV01000058">
    <property type="protein sequence ID" value="OGK29780.1"/>
    <property type="molecule type" value="Genomic_DNA"/>
</dbReference>